<feature type="transmembrane region" description="Helical" evidence="1">
    <location>
        <begin position="267"/>
        <end position="287"/>
    </location>
</feature>
<dbReference type="InterPro" id="IPR010640">
    <property type="entry name" value="Low_temperature_requirement_A"/>
</dbReference>
<protein>
    <submittedName>
        <fullName evidence="2">Low temperature requirement protein LtrA</fullName>
    </submittedName>
</protein>
<reference evidence="2 3" key="1">
    <citation type="submission" date="2016-10" db="EMBL/GenBank/DDBJ databases">
        <authorList>
            <person name="de Groot N.N."/>
        </authorList>
    </citation>
    <scope>NUCLEOTIDE SEQUENCE [LARGE SCALE GENOMIC DNA]</scope>
    <source>
        <strain evidence="2 3">KHGC13</strain>
    </source>
</reference>
<feature type="transmembrane region" description="Helical" evidence="1">
    <location>
        <begin position="226"/>
        <end position="246"/>
    </location>
</feature>
<feature type="transmembrane region" description="Helical" evidence="1">
    <location>
        <begin position="48"/>
        <end position="69"/>
    </location>
</feature>
<feature type="transmembrane region" description="Helical" evidence="1">
    <location>
        <begin position="330"/>
        <end position="348"/>
    </location>
</feature>
<dbReference type="AlphaFoldDB" id="A0A1I7GTX2"/>
<feature type="transmembrane region" description="Helical" evidence="1">
    <location>
        <begin position="299"/>
        <end position="318"/>
    </location>
</feature>
<dbReference type="OrthoDB" id="9798526at2"/>
<keyword evidence="1" id="KW-0812">Transmembrane</keyword>
<feature type="transmembrane region" description="Helical" evidence="1">
    <location>
        <begin position="165"/>
        <end position="182"/>
    </location>
</feature>
<accession>A0A1I7GTX2</accession>
<feature type="transmembrane region" description="Helical" evidence="1">
    <location>
        <begin position="109"/>
        <end position="127"/>
    </location>
</feature>
<feature type="transmembrane region" description="Helical" evidence="1">
    <location>
        <begin position="139"/>
        <end position="159"/>
    </location>
</feature>
<sequence>MNMNIFKKEEKKVEYLELVYDLVFVYLIGRENAILHHFGNGFIEPGAFVTFLVSTLAVIQIWTFTTFYINLYGRNGARDHVFLLVNMYLIYFMGESTRNDWQAYQTQYHIAWGLIVLNVGLQYLLELRNHETDVWNRDLIRRMAVNLAVEAVFIFLAAVPNRTTGVLFSVIAILSGMILTLITRRSSGGGLVDFAHLSERAMLYVVFTFGEMIIAIAAYFRGDGRFHGGTIYVSLMTFLVVVGLFLSYEVIYDHLIDREGDHAGMRYMLIHIFIIFAMNCITVSFEIMGEERIAAAPKIMMITISIAAYFLSLFLLRGHFRPHCAPDRPFLIRMGLLTVGFVIAMIILRNNVYANLLVSVLYVFGVALLLCMMRAVREDRKRKSECGCSDMSH</sequence>
<keyword evidence="3" id="KW-1185">Reference proteome</keyword>
<dbReference type="PANTHER" id="PTHR36840">
    <property type="entry name" value="BLL5714 PROTEIN"/>
    <property type="match status" value="1"/>
</dbReference>
<evidence type="ECO:0000313" key="3">
    <source>
        <dbReference type="Proteomes" id="UP000198817"/>
    </source>
</evidence>
<feature type="transmembrane region" description="Helical" evidence="1">
    <location>
        <begin position="12"/>
        <end position="28"/>
    </location>
</feature>
<dbReference type="STRING" id="155865.SAMN05216515_11043"/>
<dbReference type="Pfam" id="PF06772">
    <property type="entry name" value="LtrA"/>
    <property type="match status" value="1"/>
</dbReference>
<organism evidence="2 3">
    <name type="scientific">Eubacterium pyruvativorans</name>
    <dbReference type="NCBI Taxonomy" id="155865"/>
    <lineage>
        <taxon>Bacteria</taxon>
        <taxon>Bacillati</taxon>
        <taxon>Bacillota</taxon>
        <taxon>Clostridia</taxon>
        <taxon>Eubacteriales</taxon>
        <taxon>Eubacteriaceae</taxon>
        <taxon>Eubacterium</taxon>
    </lineage>
</organism>
<evidence type="ECO:0000256" key="1">
    <source>
        <dbReference type="SAM" id="Phobius"/>
    </source>
</evidence>
<dbReference type="RefSeq" id="WP_090470980.1">
    <property type="nucleotide sequence ID" value="NZ_FOWF01000010.1"/>
</dbReference>
<feature type="transmembrane region" description="Helical" evidence="1">
    <location>
        <begin position="354"/>
        <end position="373"/>
    </location>
</feature>
<evidence type="ECO:0000313" key="2">
    <source>
        <dbReference type="EMBL" id="SFU51913.1"/>
    </source>
</evidence>
<keyword evidence="1" id="KW-1133">Transmembrane helix</keyword>
<dbReference type="Proteomes" id="UP000198817">
    <property type="component" value="Unassembled WGS sequence"/>
</dbReference>
<name>A0A1I7GTX2_9FIRM</name>
<keyword evidence="1" id="KW-0472">Membrane</keyword>
<feature type="transmembrane region" description="Helical" evidence="1">
    <location>
        <begin position="202"/>
        <end position="220"/>
    </location>
</feature>
<dbReference type="EMBL" id="FPBT01000009">
    <property type="protein sequence ID" value="SFU51913.1"/>
    <property type="molecule type" value="Genomic_DNA"/>
</dbReference>
<feature type="transmembrane region" description="Helical" evidence="1">
    <location>
        <begin position="81"/>
        <end position="97"/>
    </location>
</feature>
<gene>
    <name evidence="2" type="ORF">SAMN05216508_10943</name>
</gene>
<dbReference type="PANTHER" id="PTHR36840:SF1">
    <property type="entry name" value="BLL5714 PROTEIN"/>
    <property type="match status" value="1"/>
</dbReference>
<proteinExistence type="predicted"/>